<dbReference type="EMBL" id="JARKNE010000011">
    <property type="protein sequence ID" value="KAK5786685.1"/>
    <property type="molecule type" value="Genomic_DNA"/>
</dbReference>
<dbReference type="Gene3D" id="1.50.10.130">
    <property type="entry name" value="Terpene synthase, N-terminal domain"/>
    <property type="match status" value="1"/>
</dbReference>
<feature type="domain" description="Terpene synthase N-terminal" evidence="4">
    <location>
        <begin position="33"/>
        <end position="201"/>
    </location>
</feature>
<evidence type="ECO:0008006" key="8">
    <source>
        <dbReference type="Google" id="ProtNLM"/>
    </source>
</evidence>
<keyword evidence="1" id="KW-0479">Metal-binding</keyword>
<dbReference type="SUPFAM" id="SSF48576">
    <property type="entry name" value="Terpenoid synthases"/>
    <property type="match status" value="1"/>
</dbReference>
<dbReference type="InterPro" id="IPR008930">
    <property type="entry name" value="Terpenoid_cyclase/PrenylTrfase"/>
</dbReference>
<name>A0ABR0N8I2_GOSAR</name>
<evidence type="ECO:0000256" key="3">
    <source>
        <dbReference type="SAM" id="MobiDB-lite"/>
    </source>
</evidence>
<sequence>MSSQTCSSNLPSSTHGSMSNHNRPLANFHPCVWGNTFLSSPSKMEDAIIQQQHGELKEEIRRMVKVAMDDDLLHKLRLIDTIKRLGVSYHFEREIEEALHNIYEHDCNDDQTLEATSLQFRLLRENGFSFQCDTFYKFKDDEGNFDKSLTSDVKGLLELYEAAHLHVHGEDILEEALGFTTTHLDLAKAAGTIEFPLSVLVSRARDRPICKCLPRLEARRFIVIYKDDGSHDKTLLKFAELDFNLLQNLHKEELSKISKWWKDFDFAKKLPFIRNRLVKSYFWILRVYFEPQYSLAREILTKVMAMSSIMDDIYDAYGTLEELQLLTHAIQRWDADCIDQLPKYMKFFYKPLLDVYEEVEKAMAKEEKSYRVEYSKNSFKQLSEAYMVEANWCHENYVPTMEEYMRNVLTAGYIMLTLTSFIGMGDLVTPKIFNWASTNPKIIAFEQERGHCASTVECYMREYGVSEQEACIELKKQVENAWKDLKHELMFSETSKVVPMPVLMRILNLTRFIDFLYKDGEDQYTHVGKNSKDRITSLLINPISLST</sequence>
<feature type="region of interest" description="Disordered" evidence="3">
    <location>
        <begin position="1"/>
        <end position="21"/>
    </location>
</feature>
<dbReference type="SFLD" id="SFLDG01019">
    <property type="entry name" value="Terpene_Cyclase_Like_1_C_Termi"/>
    <property type="match status" value="1"/>
</dbReference>
<evidence type="ECO:0000313" key="7">
    <source>
        <dbReference type="Proteomes" id="UP001358586"/>
    </source>
</evidence>
<feature type="domain" description="Terpene synthase metal-binding" evidence="5">
    <location>
        <begin position="262"/>
        <end position="484"/>
    </location>
</feature>
<organism evidence="6 7">
    <name type="scientific">Gossypium arboreum</name>
    <name type="common">Tree cotton</name>
    <name type="synonym">Gossypium nanking</name>
    <dbReference type="NCBI Taxonomy" id="29729"/>
    <lineage>
        <taxon>Eukaryota</taxon>
        <taxon>Viridiplantae</taxon>
        <taxon>Streptophyta</taxon>
        <taxon>Embryophyta</taxon>
        <taxon>Tracheophyta</taxon>
        <taxon>Spermatophyta</taxon>
        <taxon>Magnoliopsida</taxon>
        <taxon>eudicotyledons</taxon>
        <taxon>Gunneridae</taxon>
        <taxon>Pentapetalae</taxon>
        <taxon>rosids</taxon>
        <taxon>malvids</taxon>
        <taxon>Malvales</taxon>
        <taxon>Malvaceae</taxon>
        <taxon>Malvoideae</taxon>
        <taxon>Gossypium</taxon>
    </lineage>
</organism>
<evidence type="ECO:0000259" key="4">
    <source>
        <dbReference type="Pfam" id="PF01397"/>
    </source>
</evidence>
<accession>A0ABR0N8I2</accession>
<dbReference type="PANTHER" id="PTHR31225">
    <property type="entry name" value="OS04G0344100 PROTEIN-RELATED"/>
    <property type="match status" value="1"/>
</dbReference>
<dbReference type="InterPro" id="IPR050148">
    <property type="entry name" value="Terpene_synthase-like"/>
</dbReference>
<reference evidence="6 7" key="1">
    <citation type="submission" date="2023-03" db="EMBL/GenBank/DDBJ databases">
        <title>WGS of Gossypium arboreum.</title>
        <authorList>
            <person name="Yu D."/>
        </authorList>
    </citation>
    <scope>NUCLEOTIDE SEQUENCE [LARGE SCALE GENOMIC DNA]</scope>
    <source>
        <tissue evidence="6">Leaf</tissue>
    </source>
</reference>
<dbReference type="InterPro" id="IPR044814">
    <property type="entry name" value="Terpene_cyclase_plant_C1"/>
</dbReference>
<evidence type="ECO:0000313" key="6">
    <source>
        <dbReference type="EMBL" id="KAK5786685.1"/>
    </source>
</evidence>
<dbReference type="Proteomes" id="UP001358586">
    <property type="component" value="Chromosome 11"/>
</dbReference>
<dbReference type="Pfam" id="PF01397">
    <property type="entry name" value="Terpene_synth"/>
    <property type="match status" value="1"/>
</dbReference>
<evidence type="ECO:0000259" key="5">
    <source>
        <dbReference type="Pfam" id="PF03936"/>
    </source>
</evidence>
<dbReference type="Pfam" id="PF03936">
    <property type="entry name" value="Terpene_synth_C"/>
    <property type="match status" value="1"/>
</dbReference>
<dbReference type="InterPro" id="IPR008949">
    <property type="entry name" value="Isoprenoid_synthase_dom_sf"/>
</dbReference>
<evidence type="ECO:0000256" key="1">
    <source>
        <dbReference type="ARBA" id="ARBA00022723"/>
    </source>
</evidence>
<dbReference type="CDD" id="cd00684">
    <property type="entry name" value="Terpene_cyclase_plant_C1"/>
    <property type="match status" value="1"/>
</dbReference>
<comment type="caution">
    <text evidence="6">The sequence shown here is derived from an EMBL/GenBank/DDBJ whole genome shotgun (WGS) entry which is preliminary data.</text>
</comment>
<dbReference type="InterPro" id="IPR001906">
    <property type="entry name" value="Terpene_synth_N"/>
</dbReference>
<dbReference type="InterPro" id="IPR034741">
    <property type="entry name" value="Terpene_cyclase-like_1_C"/>
</dbReference>
<keyword evidence="7" id="KW-1185">Reference proteome</keyword>
<proteinExistence type="predicted"/>
<evidence type="ECO:0000256" key="2">
    <source>
        <dbReference type="ARBA" id="ARBA00022842"/>
    </source>
</evidence>
<dbReference type="SFLD" id="SFLDS00005">
    <property type="entry name" value="Isoprenoid_Synthase_Type_I"/>
    <property type="match status" value="1"/>
</dbReference>
<protein>
    <recommendedName>
        <fullName evidence="8">(+)-delta-cadinene synthase</fullName>
    </recommendedName>
</protein>
<dbReference type="PANTHER" id="PTHR31225:SF240">
    <property type="entry name" value="(+)-DELTA-CADINENE SYNTHASE"/>
    <property type="match status" value="1"/>
</dbReference>
<dbReference type="SUPFAM" id="SSF48239">
    <property type="entry name" value="Terpenoid cyclases/Protein prenyltransferases"/>
    <property type="match status" value="1"/>
</dbReference>
<dbReference type="InterPro" id="IPR005630">
    <property type="entry name" value="Terpene_synthase_metal-bd"/>
</dbReference>
<dbReference type="InterPro" id="IPR036965">
    <property type="entry name" value="Terpene_synth_N_sf"/>
</dbReference>
<keyword evidence="2" id="KW-0460">Magnesium</keyword>
<dbReference type="Gene3D" id="1.10.600.10">
    <property type="entry name" value="Farnesyl Diphosphate Synthase"/>
    <property type="match status" value="1"/>
</dbReference>
<gene>
    <name evidence="6" type="ORF">PVK06_041325</name>
</gene>